<evidence type="ECO:0000313" key="13">
    <source>
        <dbReference type="EMBL" id="APW38888.1"/>
    </source>
</evidence>
<evidence type="ECO:0000256" key="8">
    <source>
        <dbReference type="ARBA" id="ARBA00023004"/>
    </source>
</evidence>
<dbReference type="GO" id="GO:0030151">
    <property type="term" value="F:molybdenum ion binding"/>
    <property type="evidence" value="ECO:0007669"/>
    <property type="project" value="InterPro"/>
</dbReference>
<evidence type="ECO:0000259" key="11">
    <source>
        <dbReference type="Pfam" id="PF00384"/>
    </source>
</evidence>
<keyword evidence="4" id="KW-0004">4Fe-4S</keyword>
<keyword evidence="7" id="KW-0560">Oxidoreductase</keyword>
<protein>
    <submittedName>
        <fullName evidence="13">Formate dehydrogenase</fullName>
    </submittedName>
</protein>
<dbReference type="CDD" id="cd02787">
    <property type="entry name" value="MopB_CT_ydeP"/>
    <property type="match status" value="1"/>
</dbReference>
<dbReference type="InterPro" id="IPR050123">
    <property type="entry name" value="Prok_molybdopt-oxidoreductase"/>
</dbReference>
<feature type="region of interest" description="Disordered" evidence="10">
    <location>
        <begin position="621"/>
        <end position="645"/>
    </location>
</feature>
<comment type="cofactor">
    <cofactor evidence="2">
        <name>[4Fe-4S] cluster</name>
        <dbReference type="ChEBI" id="CHEBI:49883"/>
    </cofactor>
</comment>
<comment type="cofactor">
    <cofactor evidence="1">
        <name>Mo-bis(molybdopterin guanine dinucleotide)</name>
        <dbReference type="ChEBI" id="CHEBI:60539"/>
    </cofactor>
</comment>
<dbReference type="PIRSF" id="PIRSF000144">
    <property type="entry name" value="CbbBc"/>
    <property type="match status" value="1"/>
</dbReference>
<feature type="domain" description="Molybdopterin dinucleotide-binding" evidence="12">
    <location>
        <begin position="650"/>
        <end position="756"/>
    </location>
</feature>
<evidence type="ECO:0000259" key="12">
    <source>
        <dbReference type="Pfam" id="PF01568"/>
    </source>
</evidence>
<keyword evidence="8" id="KW-0408">Iron</keyword>
<dbReference type="SUPFAM" id="SSF53706">
    <property type="entry name" value="Formate dehydrogenase/DMSO reductase, domains 1-3"/>
    <property type="match status" value="1"/>
</dbReference>
<accession>A0A1P8JYR1</accession>
<dbReference type="InterPro" id="IPR041953">
    <property type="entry name" value="YdeP_MopB"/>
</dbReference>
<dbReference type="PANTHER" id="PTHR43105:SF4">
    <property type="entry name" value="PROTEIN YDEP"/>
    <property type="match status" value="1"/>
</dbReference>
<keyword evidence="5" id="KW-0500">Molybdenum</keyword>
<evidence type="ECO:0000313" key="14">
    <source>
        <dbReference type="Proteomes" id="UP000186609"/>
    </source>
</evidence>
<comment type="similarity">
    <text evidence="3">Belongs to the prokaryotic molybdopterin-containing oxidoreductase family.</text>
</comment>
<reference evidence="13 14" key="1">
    <citation type="submission" date="2017-01" db="EMBL/GenBank/DDBJ databases">
        <authorList>
            <person name="Mah S.A."/>
            <person name="Swanson W.J."/>
            <person name="Moy G.W."/>
            <person name="Vacquier V.D."/>
        </authorList>
    </citation>
    <scope>NUCLEOTIDE SEQUENCE [LARGE SCALE GENOMIC DNA]</scope>
    <source>
        <strain evidence="13 14">DCY110</strain>
    </source>
</reference>
<dbReference type="InterPro" id="IPR037951">
    <property type="entry name" value="MopB_CT_YdeP"/>
</dbReference>
<evidence type="ECO:0000256" key="7">
    <source>
        <dbReference type="ARBA" id="ARBA00023002"/>
    </source>
</evidence>
<dbReference type="InterPro" id="IPR009010">
    <property type="entry name" value="Asp_de-COase-like_dom_sf"/>
</dbReference>
<dbReference type="EMBL" id="CP019236">
    <property type="protein sequence ID" value="APW38888.1"/>
    <property type="molecule type" value="Genomic_DNA"/>
</dbReference>
<dbReference type="KEGG" id="rhy:RD110_18115"/>
<evidence type="ECO:0000256" key="6">
    <source>
        <dbReference type="ARBA" id="ARBA00022723"/>
    </source>
</evidence>
<evidence type="ECO:0000256" key="3">
    <source>
        <dbReference type="ARBA" id="ARBA00010312"/>
    </source>
</evidence>
<gene>
    <name evidence="13" type="ORF">RD110_18115</name>
</gene>
<dbReference type="RefSeq" id="WP_076200842.1">
    <property type="nucleotide sequence ID" value="NZ_CP019236.1"/>
</dbReference>
<dbReference type="CDD" id="cd02767">
    <property type="entry name" value="MopB_ydeP"/>
    <property type="match status" value="1"/>
</dbReference>
<evidence type="ECO:0000256" key="2">
    <source>
        <dbReference type="ARBA" id="ARBA00001966"/>
    </source>
</evidence>
<keyword evidence="14" id="KW-1185">Reference proteome</keyword>
<organism evidence="13 14">
    <name type="scientific">Rhodoferax koreensis</name>
    <dbReference type="NCBI Taxonomy" id="1842727"/>
    <lineage>
        <taxon>Bacteria</taxon>
        <taxon>Pseudomonadati</taxon>
        <taxon>Pseudomonadota</taxon>
        <taxon>Betaproteobacteria</taxon>
        <taxon>Burkholderiales</taxon>
        <taxon>Comamonadaceae</taxon>
        <taxon>Rhodoferax</taxon>
    </lineage>
</organism>
<dbReference type="GO" id="GO:1990204">
    <property type="term" value="C:oxidoreductase complex"/>
    <property type="evidence" value="ECO:0007669"/>
    <property type="project" value="UniProtKB-ARBA"/>
</dbReference>
<feature type="domain" description="Molybdopterin oxidoreductase" evidence="11">
    <location>
        <begin position="120"/>
        <end position="493"/>
    </location>
</feature>
<keyword evidence="6" id="KW-0479">Metal-binding</keyword>
<dbReference type="InterPro" id="IPR010046">
    <property type="entry name" value="Mopterin_OxRdtse_a_bac"/>
</dbReference>
<dbReference type="Gene3D" id="3.40.50.740">
    <property type="match status" value="1"/>
</dbReference>
<dbReference type="GO" id="GO:0008863">
    <property type="term" value="F:formate dehydrogenase (NAD+) activity"/>
    <property type="evidence" value="ECO:0007669"/>
    <property type="project" value="InterPro"/>
</dbReference>
<dbReference type="STRING" id="1842727.RD110_18115"/>
<evidence type="ECO:0000256" key="4">
    <source>
        <dbReference type="ARBA" id="ARBA00022485"/>
    </source>
</evidence>
<evidence type="ECO:0000256" key="5">
    <source>
        <dbReference type="ARBA" id="ARBA00022505"/>
    </source>
</evidence>
<proteinExistence type="inferred from homology"/>
<evidence type="ECO:0000256" key="9">
    <source>
        <dbReference type="ARBA" id="ARBA00023014"/>
    </source>
</evidence>
<dbReference type="NCBIfam" id="TIGR01701">
    <property type="entry name" value="Fdhalpha-like"/>
    <property type="match status" value="1"/>
</dbReference>
<evidence type="ECO:0000256" key="1">
    <source>
        <dbReference type="ARBA" id="ARBA00001942"/>
    </source>
</evidence>
<dbReference type="InterPro" id="IPR006657">
    <property type="entry name" value="MoPterin_dinucl-bd_dom"/>
</dbReference>
<dbReference type="AlphaFoldDB" id="A0A1P8JYR1"/>
<keyword evidence="9" id="KW-0411">Iron-sulfur</keyword>
<sequence>MKDTPRFAPDDRPSGGWGSLKAVAVSMFREEAPISTAHALLKQNKPGGFACVSCAWAKPAKPHAAEFCENGAKATAWELTDKRLPARFFETHTVSELQTWSDHDLEAGGRLTVPLRWDAGLDRYVEVSWEEAFAAIGAELRALQAEQAESVVFYASGRASLETSYMYQLLARLYGNNNLPDSSNMCHESTSVGLKQSLGVPVGTVTLDDFEHCDAVFFFGQNPGVNSPRMLHQLQDARRRGVPIVSFNPLRERGLVSFANPQSPLEMLTPAQTAISTQYLQVKNGGDIAAITGLCKWLIEGDDAALQSGARRLLDAAFIAEHTQGFEDFAAFVRRTEWAEIERESGLDRASLESAAATFAAAKSVICVYGMGLTQHRKGVLNVQMLTNLLLLGGHIGREGAGICPVRGHSNVQGQRTVGITEKPELAPLDRLAELYGFEPPRKKGLNTVEACEGVLDGSVRAFIGLGGNFVRAVPDTQRIEAAWQKLRLTVHIATKLNHSHLLPGEVSYLLPCLGRIEIDRQAGGAQTVSVEDSTGFMHASDGVAEPAEDTLRSEAAIVASIAQATLAPNPKVPWSQWVGDYALVRDAIEATWPEIFGDFNRRFRAPGGFQRPIPARHREWKTDSGKAHFATPADLRTDPDTPEPDADTLRLMTVRSDDQFNTTVYSLDDRFRGIYGTRMVLLMNAADIARLGLAEGAIVTAETAVNDGFHRAVAGLRVTTYDIPAGCAAGYFPECNPLMPLAHHAEGSKVPAAKAIPIRLRATKPA</sequence>
<dbReference type="GO" id="GO:0016020">
    <property type="term" value="C:membrane"/>
    <property type="evidence" value="ECO:0007669"/>
    <property type="project" value="TreeGrafter"/>
</dbReference>
<dbReference type="Pfam" id="PF00384">
    <property type="entry name" value="Molybdopterin"/>
    <property type="match status" value="1"/>
</dbReference>
<dbReference type="GO" id="GO:0043546">
    <property type="term" value="F:molybdopterin cofactor binding"/>
    <property type="evidence" value="ECO:0007669"/>
    <property type="project" value="InterPro"/>
</dbReference>
<dbReference type="OrthoDB" id="5287431at2"/>
<dbReference type="GO" id="GO:0051539">
    <property type="term" value="F:4 iron, 4 sulfur cluster binding"/>
    <property type="evidence" value="ECO:0007669"/>
    <property type="project" value="UniProtKB-KW"/>
</dbReference>
<dbReference type="Gene3D" id="3.40.228.10">
    <property type="entry name" value="Dimethylsulfoxide Reductase, domain 2"/>
    <property type="match status" value="1"/>
</dbReference>
<dbReference type="InterPro" id="IPR006656">
    <property type="entry name" value="Mopterin_OxRdtase"/>
</dbReference>
<evidence type="ECO:0000256" key="10">
    <source>
        <dbReference type="SAM" id="MobiDB-lite"/>
    </source>
</evidence>
<dbReference type="GO" id="GO:0045333">
    <property type="term" value="P:cellular respiration"/>
    <property type="evidence" value="ECO:0007669"/>
    <property type="project" value="UniProtKB-ARBA"/>
</dbReference>
<dbReference type="SUPFAM" id="SSF50692">
    <property type="entry name" value="ADC-like"/>
    <property type="match status" value="1"/>
</dbReference>
<dbReference type="Proteomes" id="UP000186609">
    <property type="component" value="Chromosome"/>
</dbReference>
<name>A0A1P8JYR1_9BURK</name>
<dbReference type="PANTHER" id="PTHR43105">
    <property type="entry name" value="RESPIRATORY NITRATE REDUCTASE"/>
    <property type="match status" value="1"/>
</dbReference>
<dbReference type="Pfam" id="PF01568">
    <property type="entry name" value="Molydop_binding"/>
    <property type="match status" value="1"/>
</dbReference>